<dbReference type="GO" id="GO:0005886">
    <property type="term" value="C:plasma membrane"/>
    <property type="evidence" value="ECO:0007669"/>
    <property type="project" value="UniProtKB-SubCell"/>
</dbReference>
<comment type="subcellular location">
    <subcellularLocation>
        <location evidence="1">Cell membrane</location>
        <topology evidence="1">Multi-pass membrane protein</topology>
    </subcellularLocation>
</comment>
<keyword evidence="2" id="KW-0813">Transport</keyword>
<keyword evidence="6 7" id="KW-0472">Membrane</keyword>
<feature type="transmembrane region" description="Helical" evidence="7">
    <location>
        <begin position="7"/>
        <end position="27"/>
    </location>
</feature>
<evidence type="ECO:0000256" key="2">
    <source>
        <dbReference type="ARBA" id="ARBA00022448"/>
    </source>
</evidence>
<feature type="transmembrane region" description="Helical" evidence="7">
    <location>
        <begin position="33"/>
        <end position="55"/>
    </location>
</feature>
<evidence type="ECO:0000256" key="1">
    <source>
        <dbReference type="ARBA" id="ARBA00004651"/>
    </source>
</evidence>
<feature type="domain" description="Major facilitator superfamily (MFS) profile" evidence="8">
    <location>
        <begin position="1"/>
        <end position="203"/>
    </location>
</feature>
<keyword evidence="5 7" id="KW-1133">Transmembrane helix</keyword>
<evidence type="ECO:0000256" key="7">
    <source>
        <dbReference type="SAM" id="Phobius"/>
    </source>
</evidence>
<name>A0A7C3WJW4_THEPE</name>
<dbReference type="Gene3D" id="1.20.1250.20">
    <property type="entry name" value="MFS general substrate transporter like domains"/>
    <property type="match status" value="1"/>
</dbReference>
<evidence type="ECO:0000256" key="4">
    <source>
        <dbReference type="ARBA" id="ARBA00022692"/>
    </source>
</evidence>
<comment type="caution">
    <text evidence="9">The sequence shown here is derived from an EMBL/GenBank/DDBJ whole genome shotgun (WGS) entry which is preliminary data.</text>
</comment>
<protein>
    <submittedName>
        <fullName evidence="9">MFS transporter</fullName>
    </submittedName>
</protein>
<dbReference type="AlphaFoldDB" id="A0A7C3WJW4"/>
<dbReference type="PANTHER" id="PTHR23517">
    <property type="entry name" value="RESISTANCE PROTEIN MDTM, PUTATIVE-RELATED-RELATED"/>
    <property type="match status" value="1"/>
</dbReference>
<evidence type="ECO:0000259" key="8">
    <source>
        <dbReference type="PROSITE" id="PS50850"/>
    </source>
</evidence>
<dbReference type="InterPro" id="IPR011701">
    <property type="entry name" value="MFS"/>
</dbReference>
<dbReference type="GO" id="GO:0022857">
    <property type="term" value="F:transmembrane transporter activity"/>
    <property type="evidence" value="ECO:0007669"/>
    <property type="project" value="InterPro"/>
</dbReference>
<gene>
    <name evidence="9" type="ORF">ENV88_01780</name>
</gene>
<sequence>MVAMDAALNFLGGLTLLGNYYVFHVLGIDATGLALLSSVSSVVGLLSTIPAGYLVDLRGRGPSLQLGIHLGTASLLLFVAAPPRSAYTLPLLLLSGVAGAIGGSLYGLAHQALRADVFPLESRGRAYALLGLPPAAAWSAGAALGGWLYAVLGPSAPFVASLILRLVLTPLLVFLSRRLSRGIDAVINGALHAPAGASPRGSR</sequence>
<dbReference type="Pfam" id="PF07690">
    <property type="entry name" value="MFS_1"/>
    <property type="match status" value="1"/>
</dbReference>
<accession>A0A7C3WJW4</accession>
<evidence type="ECO:0000256" key="5">
    <source>
        <dbReference type="ARBA" id="ARBA00022989"/>
    </source>
</evidence>
<reference evidence="9" key="1">
    <citation type="journal article" date="2020" name="mSystems">
        <title>Genome- and Community-Level Interaction Insights into Carbon Utilization and Element Cycling Functions of Hydrothermarchaeota in Hydrothermal Sediment.</title>
        <authorList>
            <person name="Zhou Z."/>
            <person name="Liu Y."/>
            <person name="Xu W."/>
            <person name="Pan J."/>
            <person name="Luo Z.H."/>
            <person name="Li M."/>
        </authorList>
    </citation>
    <scope>NUCLEOTIDE SEQUENCE [LARGE SCALE GENOMIC DNA]</scope>
    <source>
        <strain evidence="9">SpSt-8</strain>
    </source>
</reference>
<evidence type="ECO:0000256" key="6">
    <source>
        <dbReference type="ARBA" id="ARBA00023136"/>
    </source>
</evidence>
<organism evidence="9">
    <name type="scientific">Thermofilum pendens</name>
    <dbReference type="NCBI Taxonomy" id="2269"/>
    <lineage>
        <taxon>Archaea</taxon>
        <taxon>Thermoproteota</taxon>
        <taxon>Thermoprotei</taxon>
        <taxon>Thermofilales</taxon>
        <taxon>Thermofilaceae</taxon>
        <taxon>Thermofilum</taxon>
    </lineage>
</organism>
<evidence type="ECO:0000313" key="9">
    <source>
        <dbReference type="EMBL" id="HGB24780.1"/>
    </source>
</evidence>
<proteinExistence type="predicted"/>
<feature type="transmembrane region" description="Helical" evidence="7">
    <location>
        <begin position="62"/>
        <end position="81"/>
    </location>
</feature>
<keyword evidence="4 7" id="KW-0812">Transmembrane</keyword>
<feature type="transmembrane region" description="Helical" evidence="7">
    <location>
        <begin position="87"/>
        <end position="108"/>
    </location>
</feature>
<keyword evidence="3" id="KW-1003">Cell membrane</keyword>
<evidence type="ECO:0000256" key="3">
    <source>
        <dbReference type="ARBA" id="ARBA00022475"/>
    </source>
</evidence>
<feature type="transmembrane region" description="Helical" evidence="7">
    <location>
        <begin position="129"/>
        <end position="150"/>
    </location>
</feature>
<dbReference type="InterPro" id="IPR050171">
    <property type="entry name" value="MFS_Transporters"/>
</dbReference>
<dbReference type="InterPro" id="IPR020846">
    <property type="entry name" value="MFS_dom"/>
</dbReference>
<feature type="transmembrane region" description="Helical" evidence="7">
    <location>
        <begin position="156"/>
        <end position="175"/>
    </location>
</feature>
<dbReference type="EMBL" id="DTIB01000039">
    <property type="protein sequence ID" value="HGB24780.1"/>
    <property type="molecule type" value="Genomic_DNA"/>
</dbReference>
<dbReference type="PROSITE" id="PS50850">
    <property type="entry name" value="MFS"/>
    <property type="match status" value="1"/>
</dbReference>
<dbReference type="SUPFAM" id="SSF103473">
    <property type="entry name" value="MFS general substrate transporter"/>
    <property type="match status" value="1"/>
</dbReference>
<dbReference type="InterPro" id="IPR036259">
    <property type="entry name" value="MFS_trans_sf"/>
</dbReference>